<reference evidence="1" key="1">
    <citation type="submission" date="2020-05" db="EMBL/GenBank/DDBJ databases">
        <authorList>
            <person name="Chiriac C."/>
            <person name="Salcher M."/>
            <person name="Ghai R."/>
            <person name="Kavagutti S V."/>
        </authorList>
    </citation>
    <scope>NUCLEOTIDE SEQUENCE</scope>
</reference>
<gene>
    <name evidence="1" type="ORF">UFOPK3364_00913</name>
</gene>
<proteinExistence type="predicted"/>
<evidence type="ECO:0000313" key="1">
    <source>
        <dbReference type="EMBL" id="CAB4874095.1"/>
    </source>
</evidence>
<dbReference type="EMBL" id="CAFBLO010000099">
    <property type="protein sequence ID" value="CAB4874095.1"/>
    <property type="molecule type" value="Genomic_DNA"/>
</dbReference>
<accession>A0A6J7DYM2</accession>
<organism evidence="1">
    <name type="scientific">freshwater metagenome</name>
    <dbReference type="NCBI Taxonomy" id="449393"/>
    <lineage>
        <taxon>unclassified sequences</taxon>
        <taxon>metagenomes</taxon>
        <taxon>ecological metagenomes</taxon>
    </lineage>
</organism>
<name>A0A6J7DYM2_9ZZZZ</name>
<dbReference type="AlphaFoldDB" id="A0A6J7DYM2"/>
<sequence>MLEVVRNLSFAAAVGFVNRLFHGVSFAVRVKVYLAGHVSRSSPDCLNERGGTAKESLLIGVEHGNK</sequence>
<protein>
    <submittedName>
        <fullName evidence="1">Unannotated protein</fullName>
    </submittedName>
</protein>